<dbReference type="EMBL" id="CABIJS010000033">
    <property type="protein sequence ID" value="VUZ40433.1"/>
    <property type="molecule type" value="Genomic_DNA"/>
</dbReference>
<keyword evidence="3" id="KW-1185">Reference proteome</keyword>
<dbReference type="AlphaFoldDB" id="A0A564Y1M8"/>
<protein>
    <recommendedName>
        <fullName evidence="4">G_PROTEIN_RECEP_F1_2 domain-containing protein</fullName>
    </recommendedName>
</protein>
<accession>A0A564Y1M8</accession>
<keyword evidence="1" id="KW-1133">Transmembrane helix</keyword>
<organism evidence="2 3">
    <name type="scientific">Hymenolepis diminuta</name>
    <name type="common">Rat tapeworm</name>
    <dbReference type="NCBI Taxonomy" id="6216"/>
    <lineage>
        <taxon>Eukaryota</taxon>
        <taxon>Metazoa</taxon>
        <taxon>Spiralia</taxon>
        <taxon>Lophotrochozoa</taxon>
        <taxon>Platyhelminthes</taxon>
        <taxon>Cestoda</taxon>
        <taxon>Eucestoda</taxon>
        <taxon>Cyclophyllidea</taxon>
        <taxon>Hymenolepididae</taxon>
        <taxon>Hymenolepis</taxon>
    </lineage>
</organism>
<keyword evidence="1" id="KW-0812">Transmembrane</keyword>
<proteinExistence type="predicted"/>
<evidence type="ECO:0008006" key="4">
    <source>
        <dbReference type="Google" id="ProtNLM"/>
    </source>
</evidence>
<sequence length="97" mass="11299">MVATVSPEWRLTPDTDNRTIAVFEVAYSWTHFYIVSVFLGFLIFCIICGNALVVLAVLTERHLRDCHYAIFGYAQMYYYVQPQHSIFVRLQSSGLWQ</sequence>
<evidence type="ECO:0000313" key="3">
    <source>
        <dbReference type="Proteomes" id="UP000321570"/>
    </source>
</evidence>
<evidence type="ECO:0000313" key="2">
    <source>
        <dbReference type="EMBL" id="VUZ40433.1"/>
    </source>
</evidence>
<reference evidence="2 3" key="1">
    <citation type="submission" date="2019-07" db="EMBL/GenBank/DDBJ databases">
        <authorList>
            <person name="Jastrzebski P J."/>
            <person name="Paukszto L."/>
            <person name="Jastrzebski P J."/>
        </authorList>
    </citation>
    <scope>NUCLEOTIDE SEQUENCE [LARGE SCALE GENOMIC DNA]</scope>
    <source>
        <strain evidence="2 3">WMS-il1</strain>
    </source>
</reference>
<evidence type="ECO:0000256" key="1">
    <source>
        <dbReference type="SAM" id="Phobius"/>
    </source>
</evidence>
<name>A0A564Y1M8_HYMDI</name>
<gene>
    <name evidence="2" type="ORF">WMSIL1_LOCUS1565</name>
</gene>
<keyword evidence="1" id="KW-0472">Membrane</keyword>
<feature type="transmembrane region" description="Helical" evidence="1">
    <location>
        <begin position="32"/>
        <end position="58"/>
    </location>
</feature>
<dbReference type="Proteomes" id="UP000321570">
    <property type="component" value="Unassembled WGS sequence"/>
</dbReference>